<dbReference type="Pfam" id="PF00406">
    <property type="entry name" value="ADK"/>
    <property type="match status" value="1"/>
</dbReference>
<dbReference type="InterPro" id="IPR000850">
    <property type="entry name" value="Adenylat/UMP-CMP_kin"/>
</dbReference>
<dbReference type="Proteomes" id="UP000284706">
    <property type="component" value="Unassembled WGS sequence"/>
</dbReference>
<evidence type="ECO:0000256" key="4">
    <source>
        <dbReference type="SAM" id="MobiDB-lite"/>
    </source>
</evidence>
<dbReference type="GO" id="GO:0005524">
    <property type="term" value="F:ATP binding"/>
    <property type="evidence" value="ECO:0007669"/>
    <property type="project" value="InterPro"/>
</dbReference>
<evidence type="ECO:0000256" key="1">
    <source>
        <dbReference type="ARBA" id="ARBA00022679"/>
    </source>
</evidence>
<keyword evidence="2" id="KW-0547">Nucleotide-binding</keyword>
<organism evidence="7 8">
    <name type="scientific">Gymnopilus dilepis</name>
    <dbReference type="NCBI Taxonomy" id="231916"/>
    <lineage>
        <taxon>Eukaryota</taxon>
        <taxon>Fungi</taxon>
        <taxon>Dikarya</taxon>
        <taxon>Basidiomycota</taxon>
        <taxon>Agaricomycotina</taxon>
        <taxon>Agaricomycetes</taxon>
        <taxon>Agaricomycetidae</taxon>
        <taxon>Agaricales</taxon>
        <taxon>Agaricineae</taxon>
        <taxon>Hymenogastraceae</taxon>
        <taxon>Gymnopilus</taxon>
    </lineage>
</organism>
<keyword evidence="3" id="KW-0418">Kinase</keyword>
<accession>A0A409W2A1</accession>
<dbReference type="InterPro" id="IPR027417">
    <property type="entry name" value="P-loop_NTPase"/>
</dbReference>
<dbReference type="EMBL" id="NHYE01005449">
    <property type="protein sequence ID" value="PPQ72588.1"/>
    <property type="molecule type" value="Genomic_DNA"/>
</dbReference>
<dbReference type="InterPro" id="IPR036291">
    <property type="entry name" value="NAD(P)-bd_dom_sf"/>
</dbReference>
<dbReference type="SUPFAM" id="SSF51735">
    <property type="entry name" value="NAD(P)-binding Rossmann-fold domains"/>
    <property type="match status" value="1"/>
</dbReference>
<dbReference type="InterPro" id="IPR033690">
    <property type="entry name" value="Adenylat_kinase_CS"/>
</dbReference>
<evidence type="ECO:0000256" key="2">
    <source>
        <dbReference type="ARBA" id="ARBA00022741"/>
    </source>
</evidence>
<dbReference type="Pfam" id="PF05191">
    <property type="entry name" value="ADK_lid"/>
    <property type="match status" value="1"/>
</dbReference>
<dbReference type="OrthoDB" id="439792at2759"/>
<feature type="region of interest" description="Disordered" evidence="4">
    <location>
        <begin position="623"/>
        <end position="644"/>
    </location>
</feature>
<dbReference type="PRINTS" id="PR00094">
    <property type="entry name" value="ADENYLTKNASE"/>
</dbReference>
<evidence type="ECO:0000313" key="8">
    <source>
        <dbReference type="Proteomes" id="UP000284706"/>
    </source>
</evidence>
<dbReference type="InterPro" id="IPR006259">
    <property type="entry name" value="Adenyl_kin_sub"/>
</dbReference>
<dbReference type="PANTHER" id="PTHR23359">
    <property type="entry name" value="NUCLEOTIDE KINASE"/>
    <property type="match status" value="1"/>
</dbReference>
<dbReference type="HAMAP" id="MF_00235">
    <property type="entry name" value="Adenylate_kinase_Adk"/>
    <property type="match status" value="1"/>
</dbReference>
<dbReference type="Gene3D" id="3.40.50.300">
    <property type="entry name" value="P-loop containing nucleotide triphosphate hydrolases"/>
    <property type="match status" value="1"/>
</dbReference>
<dbReference type="InterPro" id="IPR001509">
    <property type="entry name" value="Epimerase_deHydtase"/>
</dbReference>
<dbReference type="Gene3D" id="3.40.50.720">
    <property type="entry name" value="NAD(P)-binding Rossmann-like Domain"/>
    <property type="match status" value="1"/>
</dbReference>
<gene>
    <name evidence="7" type="ORF">CVT26_003691</name>
</gene>
<reference evidence="7 8" key="1">
    <citation type="journal article" date="2018" name="Evol. Lett.">
        <title>Horizontal gene cluster transfer increased hallucinogenic mushroom diversity.</title>
        <authorList>
            <person name="Reynolds H.T."/>
            <person name="Vijayakumar V."/>
            <person name="Gluck-Thaler E."/>
            <person name="Korotkin H.B."/>
            <person name="Matheny P.B."/>
            <person name="Slot J.C."/>
        </authorList>
    </citation>
    <scope>NUCLEOTIDE SEQUENCE [LARGE SCALE GENOMIC DNA]</scope>
    <source>
        <strain evidence="7 8">SRW20</strain>
    </source>
</reference>
<sequence length="705" mass="77204">SLFERVEGQQFKLCSTPSSSAPSIHAETGRQKTMNSTVRKVLVVGGNGFVGSAVCKAALARGVQVTSVSSSGNPYRTPKGHSPAWTAKVLLLIDYAALEVDWQRGDAFHPETFAHLLPEVDGVVHTLGTLIEDSSYKDAIRQGNIPALASSFFKAATGDTGNPLAKNDSTNRKTYNALNRDAALRVCEAFLASPPEANGSTNKPRPFIFVSAEDIFRPVIPARYIESKREAEQGIEQMIGNSTEYRGVYIRPSLVYHAHVRPLTTPAAALLDLSATLHKKVPQSLPTPSSILRSIGSSFGPRSTETSTSVFESVANALTIPPIHVDHVAAAICVALDSRNDVRGVVGVRRMRELIGWVEDGEAKSGTGLAVAPETPRPTSFLSMHYNLRHSLARAYAIRADARRAISQSAAAKRALPFVLNTHKGTQEDRDERVVRMLMFGKPGAGKGTLTARLTRKYPIISLSTGDLLRQHIAERTEIGLEAEEIVARGGLLPDETVLKVLTSKLDSLQHKHWILDGFPRTLGQAELLDTHLKKRNMPLTLVVNLDVPDEVILSRISDRWVHLPSGRVYNMSYNRPRVEGFDDQTGEPLTKRPDDNPEIFARRLAAFYTQTSPLLSYFDKTAAQPDAPRPNTHQHPHQLSFHAPSGLKVKTLSGTTSDEIWPQLDRLIQNTFPGLRERLEPKAVKTRQLVSSAITAGLDATSSR</sequence>
<dbReference type="InParanoid" id="A0A409W2A1"/>
<dbReference type="FunFam" id="3.40.50.300:FF:000106">
    <property type="entry name" value="Adenylate kinase mitochondrial"/>
    <property type="match status" value="1"/>
</dbReference>
<feature type="domain" description="Adenylate kinase active site lid" evidence="6">
    <location>
        <begin position="560"/>
        <end position="595"/>
    </location>
</feature>
<dbReference type="NCBIfam" id="TIGR01351">
    <property type="entry name" value="adk"/>
    <property type="match status" value="1"/>
</dbReference>
<dbReference type="PROSITE" id="PS00113">
    <property type="entry name" value="ADENYLATE_KINASE"/>
    <property type="match status" value="1"/>
</dbReference>
<keyword evidence="8" id="KW-1185">Reference proteome</keyword>
<evidence type="ECO:0000259" key="6">
    <source>
        <dbReference type="Pfam" id="PF05191"/>
    </source>
</evidence>
<comment type="caution">
    <text evidence="7">The sequence shown here is derived from an EMBL/GenBank/DDBJ whole genome shotgun (WGS) entry which is preliminary data.</text>
</comment>
<dbReference type="STRING" id="231916.A0A409W2A1"/>
<evidence type="ECO:0000259" key="5">
    <source>
        <dbReference type="Pfam" id="PF01370"/>
    </source>
</evidence>
<protein>
    <recommendedName>
        <fullName evidence="9">Adenylate kinase active site lid domain-containing protein</fullName>
    </recommendedName>
</protein>
<name>A0A409W2A1_9AGAR</name>
<dbReference type="CDD" id="cd01428">
    <property type="entry name" value="ADK"/>
    <property type="match status" value="1"/>
</dbReference>
<feature type="domain" description="NAD-dependent epimerase/dehydratase" evidence="5">
    <location>
        <begin position="41"/>
        <end position="126"/>
    </location>
</feature>
<evidence type="ECO:0008006" key="9">
    <source>
        <dbReference type="Google" id="ProtNLM"/>
    </source>
</evidence>
<evidence type="ECO:0000256" key="3">
    <source>
        <dbReference type="ARBA" id="ARBA00022777"/>
    </source>
</evidence>
<dbReference type="AlphaFoldDB" id="A0A409W2A1"/>
<dbReference type="Pfam" id="PF01370">
    <property type="entry name" value="Epimerase"/>
    <property type="match status" value="1"/>
</dbReference>
<dbReference type="GO" id="GO:0004017">
    <property type="term" value="F:AMP kinase activity"/>
    <property type="evidence" value="ECO:0007669"/>
    <property type="project" value="InterPro"/>
</dbReference>
<proteinExistence type="inferred from homology"/>
<evidence type="ECO:0000313" key="7">
    <source>
        <dbReference type="EMBL" id="PPQ72588.1"/>
    </source>
</evidence>
<dbReference type="SUPFAM" id="SSF52540">
    <property type="entry name" value="P-loop containing nucleoside triphosphate hydrolases"/>
    <property type="match status" value="1"/>
</dbReference>
<keyword evidence="1" id="KW-0808">Transferase</keyword>
<feature type="non-terminal residue" evidence="7">
    <location>
        <position position="1"/>
    </location>
</feature>
<dbReference type="InterPro" id="IPR007862">
    <property type="entry name" value="Adenylate_kinase_lid-dom"/>
</dbReference>